<keyword evidence="14" id="KW-0630">Potassium</keyword>
<evidence type="ECO:0000256" key="8">
    <source>
        <dbReference type="ARBA" id="ARBA00022679"/>
    </source>
</evidence>
<evidence type="ECO:0000259" key="20">
    <source>
        <dbReference type="Pfam" id="PF00391"/>
    </source>
</evidence>
<accession>A0A562J828</accession>
<dbReference type="GO" id="GO:0000287">
    <property type="term" value="F:magnesium ion binding"/>
    <property type="evidence" value="ECO:0007669"/>
    <property type="project" value="UniProtKB-UniRule"/>
</dbReference>
<dbReference type="Pfam" id="PF00391">
    <property type="entry name" value="PEP-utilizers"/>
    <property type="match status" value="1"/>
</dbReference>
<evidence type="ECO:0000259" key="21">
    <source>
        <dbReference type="Pfam" id="PF02887"/>
    </source>
</evidence>
<evidence type="ECO:0000256" key="17">
    <source>
        <dbReference type="NCBIfam" id="TIGR01064"/>
    </source>
</evidence>
<keyword evidence="8 18" id="KW-0808">Transferase</keyword>
<comment type="cofactor">
    <cofactor evidence="1">
        <name>Mg(2+)</name>
        <dbReference type="ChEBI" id="CHEBI:18420"/>
    </cofactor>
</comment>
<dbReference type="UniPathway" id="UPA00109">
    <property type="reaction ID" value="UER00188"/>
</dbReference>
<evidence type="ECO:0000256" key="5">
    <source>
        <dbReference type="ARBA" id="ARBA00008663"/>
    </source>
</evidence>
<dbReference type="GO" id="GO:0016301">
    <property type="term" value="F:kinase activity"/>
    <property type="evidence" value="ECO:0007669"/>
    <property type="project" value="UniProtKB-KW"/>
</dbReference>
<dbReference type="Proteomes" id="UP000315343">
    <property type="component" value="Unassembled WGS sequence"/>
</dbReference>
<evidence type="ECO:0000256" key="15">
    <source>
        <dbReference type="ARBA" id="ARBA00023152"/>
    </source>
</evidence>
<comment type="catalytic activity">
    <reaction evidence="18">
        <text>pyruvate + ATP = phosphoenolpyruvate + ADP + H(+)</text>
        <dbReference type="Rhea" id="RHEA:18157"/>
        <dbReference type="ChEBI" id="CHEBI:15361"/>
        <dbReference type="ChEBI" id="CHEBI:15378"/>
        <dbReference type="ChEBI" id="CHEBI:30616"/>
        <dbReference type="ChEBI" id="CHEBI:58702"/>
        <dbReference type="ChEBI" id="CHEBI:456216"/>
        <dbReference type="EC" id="2.7.1.40"/>
    </reaction>
</comment>
<dbReference type="GO" id="GO:0006950">
    <property type="term" value="P:response to stress"/>
    <property type="evidence" value="ECO:0007669"/>
    <property type="project" value="UniProtKB-ARBA"/>
</dbReference>
<dbReference type="PROSITE" id="PS00110">
    <property type="entry name" value="PYRUVATE_KINASE"/>
    <property type="match status" value="1"/>
</dbReference>
<dbReference type="GO" id="GO:0005524">
    <property type="term" value="F:ATP binding"/>
    <property type="evidence" value="ECO:0007669"/>
    <property type="project" value="UniProtKB-KW"/>
</dbReference>
<feature type="domain" description="PEP-utilising enzyme mobile" evidence="20">
    <location>
        <begin position="507"/>
        <end position="578"/>
    </location>
</feature>
<comment type="similarity">
    <text evidence="5 18">Belongs to the pyruvate kinase family.</text>
</comment>
<proteinExistence type="inferred from homology"/>
<dbReference type="AlphaFoldDB" id="A0A562J828"/>
<evidence type="ECO:0000256" key="13">
    <source>
        <dbReference type="ARBA" id="ARBA00022842"/>
    </source>
</evidence>
<evidence type="ECO:0000256" key="6">
    <source>
        <dbReference type="ARBA" id="ARBA00012142"/>
    </source>
</evidence>
<dbReference type="OrthoDB" id="9812123at2"/>
<evidence type="ECO:0000256" key="18">
    <source>
        <dbReference type="RuleBase" id="RU000504"/>
    </source>
</evidence>
<dbReference type="SUPFAM" id="SSF52009">
    <property type="entry name" value="Phosphohistidine domain"/>
    <property type="match status" value="1"/>
</dbReference>
<dbReference type="InterPro" id="IPR015795">
    <property type="entry name" value="Pyrv_Knase_C"/>
</dbReference>
<dbReference type="InterPro" id="IPR015793">
    <property type="entry name" value="Pyrv_Knase_brl"/>
</dbReference>
<dbReference type="SUPFAM" id="SSF50800">
    <property type="entry name" value="PK beta-barrel domain-like"/>
    <property type="match status" value="1"/>
</dbReference>
<dbReference type="GO" id="GO:0030955">
    <property type="term" value="F:potassium ion binding"/>
    <property type="evidence" value="ECO:0007669"/>
    <property type="project" value="UniProtKB-UniRule"/>
</dbReference>
<dbReference type="EC" id="2.7.1.40" evidence="6 17"/>
<dbReference type="InterPro" id="IPR008279">
    <property type="entry name" value="PEP-util_enz_mobile_dom"/>
</dbReference>
<name>A0A562J828_9FIRM</name>
<dbReference type="GO" id="GO:0004743">
    <property type="term" value="F:pyruvate kinase activity"/>
    <property type="evidence" value="ECO:0007669"/>
    <property type="project" value="UniProtKB-UniRule"/>
</dbReference>
<feature type="domain" description="Pyruvate kinase C-terminal" evidence="21">
    <location>
        <begin position="360"/>
        <end position="473"/>
    </location>
</feature>
<evidence type="ECO:0000256" key="4">
    <source>
        <dbReference type="ARBA" id="ARBA00006237"/>
    </source>
</evidence>
<dbReference type="RefSeq" id="WP_145083541.1">
    <property type="nucleotide sequence ID" value="NZ_VLKH01000006.1"/>
</dbReference>
<comment type="cofactor">
    <cofactor evidence="2">
        <name>K(+)</name>
        <dbReference type="ChEBI" id="CHEBI:29103"/>
    </cofactor>
</comment>
<dbReference type="InterPro" id="IPR040442">
    <property type="entry name" value="Pyrv_kinase-like_dom_sf"/>
</dbReference>
<keyword evidence="12" id="KW-0067">ATP-binding</keyword>
<dbReference type="InterPro" id="IPR011037">
    <property type="entry name" value="Pyrv_Knase-like_insert_dom_sf"/>
</dbReference>
<evidence type="ECO:0000313" key="23">
    <source>
        <dbReference type="Proteomes" id="UP000315343"/>
    </source>
</evidence>
<dbReference type="Pfam" id="PF00224">
    <property type="entry name" value="PK"/>
    <property type="match status" value="1"/>
</dbReference>
<keyword evidence="13 18" id="KW-0460">Magnesium</keyword>
<dbReference type="InterPro" id="IPR036918">
    <property type="entry name" value="Pyrv_Knase_C_sf"/>
</dbReference>
<evidence type="ECO:0000256" key="2">
    <source>
        <dbReference type="ARBA" id="ARBA00001958"/>
    </source>
</evidence>
<dbReference type="FunFam" id="2.40.33.10:FF:000001">
    <property type="entry name" value="Pyruvate kinase"/>
    <property type="match status" value="1"/>
</dbReference>
<evidence type="ECO:0000256" key="7">
    <source>
        <dbReference type="ARBA" id="ARBA00018587"/>
    </source>
</evidence>
<dbReference type="Gene3D" id="2.40.33.10">
    <property type="entry name" value="PK beta-barrel domain-like"/>
    <property type="match status" value="1"/>
</dbReference>
<keyword evidence="11 18" id="KW-0418">Kinase</keyword>
<dbReference type="InterPro" id="IPR015813">
    <property type="entry name" value="Pyrv/PenolPyrv_kinase-like_dom"/>
</dbReference>
<dbReference type="Gene3D" id="3.40.1380.20">
    <property type="entry name" value="Pyruvate kinase, C-terminal domain"/>
    <property type="match status" value="1"/>
</dbReference>
<evidence type="ECO:0000256" key="14">
    <source>
        <dbReference type="ARBA" id="ARBA00022958"/>
    </source>
</evidence>
<evidence type="ECO:0000256" key="16">
    <source>
        <dbReference type="ARBA" id="ARBA00023317"/>
    </source>
</evidence>
<keyword evidence="16 22" id="KW-0670">Pyruvate</keyword>
<dbReference type="SUPFAM" id="SSF52935">
    <property type="entry name" value="PK C-terminal domain-like"/>
    <property type="match status" value="1"/>
</dbReference>
<dbReference type="PANTHER" id="PTHR11817">
    <property type="entry name" value="PYRUVATE KINASE"/>
    <property type="match status" value="1"/>
</dbReference>
<dbReference type="Gene3D" id="3.50.30.10">
    <property type="entry name" value="Phosphohistidine domain"/>
    <property type="match status" value="1"/>
</dbReference>
<evidence type="ECO:0000313" key="22">
    <source>
        <dbReference type="EMBL" id="TWH79316.1"/>
    </source>
</evidence>
<dbReference type="InterPro" id="IPR001697">
    <property type="entry name" value="Pyr_Knase"/>
</dbReference>
<keyword evidence="15 18" id="KW-0324">Glycolysis</keyword>
<evidence type="ECO:0000256" key="10">
    <source>
        <dbReference type="ARBA" id="ARBA00022741"/>
    </source>
</evidence>
<keyword evidence="9" id="KW-0479">Metal-binding</keyword>
<dbReference type="NCBIfam" id="NF004978">
    <property type="entry name" value="PRK06354.1"/>
    <property type="match status" value="1"/>
</dbReference>
<dbReference type="NCBIfam" id="NF004491">
    <property type="entry name" value="PRK05826.1"/>
    <property type="match status" value="1"/>
</dbReference>
<keyword evidence="23" id="KW-1185">Reference proteome</keyword>
<dbReference type="InterPro" id="IPR018209">
    <property type="entry name" value="Pyrv_Knase_AS"/>
</dbReference>
<gene>
    <name evidence="22" type="ORF">LY60_02292</name>
</gene>
<comment type="pathway">
    <text evidence="3 18">Carbohydrate degradation; glycolysis; pyruvate from D-glyceraldehyde 3-phosphate: step 5/5.</text>
</comment>
<dbReference type="InterPro" id="IPR036637">
    <property type="entry name" value="Phosphohistidine_dom_sf"/>
</dbReference>
<organism evidence="22 23">
    <name type="scientific">Sedimentibacter saalensis</name>
    <dbReference type="NCBI Taxonomy" id="130788"/>
    <lineage>
        <taxon>Bacteria</taxon>
        <taxon>Bacillati</taxon>
        <taxon>Bacillota</taxon>
        <taxon>Tissierellia</taxon>
        <taxon>Sedimentibacter</taxon>
    </lineage>
</organism>
<evidence type="ECO:0000256" key="12">
    <source>
        <dbReference type="ARBA" id="ARBA00022840"/>
    </source>
</evidence>
<dbReference type="FunFam" id="3.20.20.60:FF:000001">
    <property type="entry name" value="Pyruvate kinase"/>
    <property type="match status" value="1"/>
</dbReference>
<keyword evidence="10" id="KW-0547">Nucleotide-binding</keyword>
<feature type="domain" description="Pyruvate kinase barrel" evidence="19">
    <location>
        <begin position="5"/>
        <end position="327"/>
    </location>
</feature>
<sequence>MQKLRKTKIVCTIGPSSQDEKSFKELVLNGLNVARLNFSHGTHEEHKAKIDVIKKVREDLGTCTAIMLDTKGPEIRTKDFENGVAELVKDQEFILTTRDILGNKNIASVTYDKFAQDVKPGDTVLIDDGLISLEIVESLNDTDLKCIVKNGGIVKNKKGINVPNVQINLPALTERDIDDIQFGIENGIDYIAASFIRKADDVIAIRRILEDSLADHIMIISKIENRQGVENIDEIIEVSDGIMVARGDLGVEIPAEEVPLVQKTLIKKCNDAGKPVITATQMLDSMMRNPRPTRAEVSDVATAIFEGSDAIMLSGETASGSYPTEAVKTMSRIATMIENSLDYDEILKNKNIAFQNSITDSISYATCKTCLDLKASAIISATSSGYTAAAVSRYRPKAPIIAATQSEQVMRRMSLYWGVYPIKIEKLNSTDEIVEKSVDRALEMGYIENGDLTIITAGVPVGVSGSTNLLKVHIVSEILYKRVGVGKETIIAKARVAKNASELRDKFEDGDIIVMTATDKDVIEYMSRASAIIVEEGGLTSHAFIAGLNLGIEVIVGAEDCTKVIKDGELLTVNGRQGVVYRGQAKIM</sequence>
<protein>
    <recommendedName>
        <fullName evidence="7 17">Pyruvate kinase</fullName>
        <ecNumber evidence="6 17">2.7.1.40</ecNumber>
    </recommendedName>
</protein>
<dbReference type="Gene3D" id="3.20.20.60">
    <property type="entry name" value="Phosphoenolpyruvate-binding domains"/>
    <property type="match status" value="1"/>
</dbReference>
<dbReference type="SUPFAM" id="SSF51621">
    <property type="entry name" value="Phosphoenolpyruvate/pyruvate domain"/>
    <property type="match status" value="1"/>
</dbReference>
<evidence type="ECO:0000256" key="11">
    <source>
        <dbReference type="ARBA" id="ARBA00022777"/>
    </source>
</evidence>
<dbReference type="EMBL" id="VLKH01000006">
    <property type="protein sequence ID" value="TWH79316.1"/>
    <property type="molecule type" value="Genomic_DNA"/>
</dbReference>
<dbReference type="PRINTS" id="PR01050">
    <property type="entry name" value="PYRUVTKNASE"/>
</dbReference>
<comment type="similarity">
    <text evidence="4">In the C-terminal section; belongs to the PEP-utilizing enzyme family.</text>
</comment>
<evidence type="ECO:0000259" key="19">
    <source>
        <dbReference type="Pfam" id="PF00224"/>
    </source>
</evidence>
<dbReference type="InterPro" id="IPR015806">
    <property type="entry name" value="Pyrv_Knase_insert_dom_sf"/>
</dbReference>
<dbReference type="Pfam" id="PF02887">
    <property type="entry name" value="PK_C"/>
    <property type="match status" value="1"/>
</dbReference>
<evidence type="ECO:0000256" key="9">
    <source>
        <dbReference type="ARBA" id="ARBA00022723"/>
    </source>
</evidence>
<evidence type="ECO:0000256" key="1">
    <source>
        <dbReference type="ARBA" id="ARBA00001946"/>
    </source>
</evidence>
<comment type="caution">
    <text evidence="22">The sequence shown here is derived from an EMBL/GenBank/DDBJ whole genome shotgun (WGS) entry which is preliminary data.</text>
</comment>
<reference evidence="22 23" key="1">
    <citation type="submission" date="2019-07" db="EMBL/GenBank/DDBJ databases">
        <title>Genomic Encyclopedia of Type Strains, Phase I: the one thousand microbial genomes (KMG-I) project.</title>
        <authorList>
            <person name="Kyrpides N."/>
        </authorList>
    </citation>
    <scope>NUCLEOTIDE SEQUENCE [LARGE SCALE GENOMIC DNA]</scope>
    <source>
        <strain evidence="22 23">DSM 13558</strain>
    </source>
</reference>
<evidence type="ECO:0000256" key="3">
    <source>
        <dbReference type="ARBA" id="ARBA00004997"/>
    </source>
</evidence>
<dbReference type="NCBIfam" id="TIGR01064">
    <property type="entry name" value="pyruv_kin"/>
    <property type="match status" value="1"/>
</dbReference>